<evidence type="ECO:0000313" key="2">
    <source>
        <dbReference type="EMBL" id="CAD9769164.1"/>
    </source>
</evidence>
<protein>
    <submittedName>
        <fullName evidence="2">Uncharacterized protein</fullName>
    </submittedName>
</protein>
<organism evidence="2">
    <name type="scientific">Lotharella oceanica</name>
    <dbReference type="NCBI Taxonomy" id="641309"/>
    <lineage>
        <taxon>Eukaryota</taxon>
        <taxon>Sar</taxon>
        <taxon>Rhizaria</taxon>
        <taxon>Cercozoa</taxon>
        <taxon>Chlorarachniophyceae</taxon>
        <taxon>Lotharella</taxon>
    </lineage>
</organism>
<keyword evidence="1" id="KW-0175">Coiled coil</keyword>
<feature type="coiled-coil region" evidence="1">
    <location>
        <begin position="16"/>
        <end position="75"/>
    </location>
</feature>
<name>A0A7S2TTB0_9EUKA</name>
<dbReference type="InterPro" id="IPR033362">
    <property type="entry name" value="SSNA1_fam"/>
</dbReference>
<dbReference type="PANTHER" id="PTHR28661:SF1">
    <property type="entry name" value="MICROTUBULE NUCLEATION FACTOR SSNA1"/>
    <property type="match status" value="1"/>
</dbReference>
<gene>
    <name evidence="2" type="ORF">LSP00402_LOCUS13146</name>
</gene>
<reference evidence="2" key="1">
    <citation type="submission" date="2021-01" db="EMBL/GenBank/DDBJ databases">
        <authorList>
            <person name="Corre E."/>
            <person name="Pelletier E."/>
            <person name="Niang G."/>
            <person name="Scheremetjew M."/>
            <person name="Finn R."/>
            <person name="Kale V."/>
            <person name="Holt S."/>
            <person name="Cochrane G."/>
            <person name="Meng A."/>
            <person name="Brown T."/>
            <person name="Cohen L."/>
        </authorList>
    </citation>
    <scope>NUCLEOTIDE SEQUENCE</scope>
    <source>
        <strain evidence="2">CCMP622</strain>
    </source>
</reference>
<evidence type="ECO:0000256" key="1">
    <source>
        <dbReference type="SAM" id="Coils"/>
    </source>
</evidence>
<accession>A0A7S2TTB0</accession>
<dbReference type="AlphaFoldDB" id="A0A7S2TTB0"/>
<proteinExistence type="predicted"/>
<dbReference type="GO" id="GO:0036064">
    <property type="term" value="C:ciliary basal body"/>
    <property type="evidence" value="ECO:0007669"/>
    <property type="project" value="TreeGrafter"/>
</dbReference>
<dbReference type="EMBL" id="HBHP01021119">
    <property type="protein sequence ID" value="CAD9769164.1"/>
    <property type="molecule type" value="Transcribed_RNA"/>
</dbReference>
<sequence>MAALGVKEMSSQGATLQNYNNELVKCLEDLRDKRETLNKEILKEEKKKQEIQKKLHKLTEELHRINERLAKKTSARNDFDTTIQETEGAYMKILESSQTLLHVLKRESVSLTKKKQTSHK</sequence>
<dbReference type="PANTHER" id="PTHR28661">
    <property type="entry name" value="SJOEGREN SYNDROME NUCLEAR AUTOANTIGEN 1"/>
    <property type="match status" value="1"/>
</dbReference>